<feature type="binding site" evidence="6">
    <location>
        <position position="183"/>
    </location>
    <ligand>
        <name>molybdate</name>
        <dbReference type="ChEBI" id="CHEBI:36264"/>
    </ligand>
</feature>
<dbReference type="PANTHER" id="PTHR30632:SF0">
    <property type="entry name" value="SULFATE-BINDING PROTEIN"/>
    <property type="match status" value="1"/>
</dbReference>
<dbReference type="GO" id="GO:0015689">
    <property type="term" value="P:molybdate ion transport"/>
    <property type="evidence" value="ECO:0007669"/>
    <property type="project" value="InterPro"/>
</dbReference>
<feature type="chain" id="PRO_5008674948" evidence="7">
    <location>
        <begin position="20"/>
        <end position="250"/>
    </location>
</feature>
<keyword evidence="4 7" id="KW-0732">Signal</keyword>
<dbReference type="Pfam" id="PF13531">
    <property type="entry name" value="SBP_bac_11"/>
    <property type="match status" value="1"/>
</dbReference>
<proteinExistence type="inferred from homology"/>
<dbReference type="FunFam" id="3.40.190.10:FF:000035">
    <property type="entry name" value="Molybdate ABC transporter substrate-binding protein"/>
    <property type="match status" value="1"/>
</dbReference>
<feature type="binding site" evidence="6">
    <location>
        <position position="57"/>
    </location>
    <ligand>
        <name>molybdate</name>
        <dbReference type="ChEBI" id="CHEBI:36264"/>
    </ligand>
</feature>
<dbReference type="PANTHER" id="PTHR30632">
    <property type="entry name" value="MOLYBDATE-BINDING PERIPLASMIC PROTEIN"/>
    <property type="match status" value="1"/>
</dbReference>
<evidence type="ECO:0000313" key="9">
    <source>
        <dbReference type="Proteomes" id="UP000190837"/>
    </source>
</evidence>
<dbReference type="SUPFAM" id="SSF53850">
    <property type="entry name" value="Periplasmic binding protein-like II"/>
    <property type="match status" value="1"/>
</dbReference>
<protein>
    <submittedName>
        <fullName evidence="8">Molybdenum ABC transporter, periplasmic molybdenum-binding protein ModA (TC 3.A.1.8.1)</fullName>
    </submittedName>
</protein>
<dbReference type="GO" id="GO:0030973">
    <property type="term" value="F:molybdate ion binding"/>
    <property type="evidence" value="ECO:0007669"/>
    <property type="project" value="TreeGrafter"/>
</dbReference>
<dbReference type="InterPro" id="IPR005950">
    <property type="entry name" value="ModA"/>
</dbReference>
<evidence type="ECO:0000256" key="7">
    <source>
        <dbReference type="SAM" id="SignalP"/>
    </source>
</evidence>
<feature type="binding site" evidence="6">
    <location>
        <position position="165"/>
    </location>
    <ligand>
        <name>molybdate</name>
        <dbReference type="ChEBI" id="CHEBI:36264"/>
    </ligand>
</feature>
<evidence type="ECO:0000313" key="8">
    <source>
        <dbReference type="EMBL" id="SAM66869.1"/>
    </source>
</evidence>
<keyword evidence="3 6" id="KW-0479">Metal-binding</keyword>
<organism evidence="8 9">
    <name type="scientific">Cardiobacterium hominis</name>
    <dbReference type="NCBI Taxonomy" id="2718"/>
    <lineage>
        <taxon>Bacteria</taxon>
        <taxon>Pseudomonadati</taxon>
        <taxon>Pseudomonadota</taxon>
        <taxon>Gammaproteobacteria</taxon>
        <taxon>Cardiobacteriales</taxon>
        <taxon>Cardiobacteriaceae</taxon>
        <taxon>Cardiobacterium</taxon>
    </lineage>
</organism>
<dbReference type="GO" id="GO:0046872">
    <property type="term" value="F:metal ion binding"/>
    <property type="evidence" value="ECO:0007669"/>
    <property type="project" value="UniProtKB-KW"/>
</dbReference>
<sequence>MKKRILTALAAAIAQGAFAADITVSAAASLTDAFGDIAKAYQAKYPDAKIDLNFAGSGALLQQISKGAPVDVFASADTVTMDKAADYIDPATRQNFVENRLVVIMPKDAKWDGKDLAALLDDKALKRIAIAHVENVPVGRYTKGALEKAGLWDKLGERNLPTQNVRQSLDYVARGEADAGFVYATDAAIMPDKVKIVLEVPLDKPLVYPIAVLKNSKAADESKRFVAFVTGADGQKILQGYGFSAPAAAK</sequence>
<dbReference type="AlphaFoldDB" id="A0A1C3H5B7"/>
<evidence type="ECO:0000256" key="3">
    <source>
        <dbReference type="ARBA" id="ARBA00022723"/>
    </source>
</evidence>
<comment type="subunit">
    <text evidence="5">The complex is composed of two ATP-binding proteins (ModC), two transmembrane proteins (ModB) and a solute-binding protein (ModA).</text>
</comment>
<dbReference type="Gene3D" id="3.40.190.10">
    <property type="entry name" value="Periplasmic binding protein-like II"/>
    <property type="match status" value="2"/>
</dbReference>
<reference evidence="9" key="1">
    <citation type="submission" date="2016-04" db="EMBL/GenBank/DDBJ databases">
        <authorList>
            <person name="Tagini F."/>
        </authorList>
    </citation>
    <scope>NUCLEOTIDE SEQUENCE [LARGE SCALE GENOMIC DNA]</scope>
    <source>
        <strain evidence="9">CHUV0807</strain>
    </source>
</reference>
<evidence type="ECO:0000256" key="4">
    <source>
        <dbReference type="ARBA" id="ARBA00022729"/>
    </source>
</evidence>
<gene>
    <name evidence="8" type="ORF">CHUV0807_1676</name>
</gene>
<dbReference type="PIRSF" id="PIRSF004846">
    <property type="entry name" value="ModA"/>
    <property type="match status" value="1"/>
</dbReference>
<evidence type="ECO:0000256" key="5">
    <source>
        <dbReference type="ARBA" id="ARBA00062515"/>
    </source>
</evidence>
<evidence type="ECO:0000256" key="2">
    <source>
        <dbReference type="ARBA" id="ARBA00022505"/>
    </source>
</evidence>
<dbReference type="GO" id="GO:1901359">
    <property type="term" value="F:tungstate binding"/>
    <property type="evidence" value="ECO:0007669"/>
    <property type="project" value="UniProtKB-ARBA"/>
</dbReference>
<dbReference type="EMBL" id="FKLO01000055">
    <property type="protein sequence ID" value="SAM66869.1"/>
    <property type="molecule type" value="Genomic_DNA"/>
</dbReference>
<dbReference type="NCBIfam" id="TIGR01256">
    <property type="entry name" value="modA"/>
    <property type="match status" value="1"/>
</dbReference>
<evidence type="ECO:0000256" key="6">
    <source>
        <dbReference type="PIRSR" id="PIRSR004846-1"/>
    </source>
</evidence>
<dbReference type="InterPro" id="IPR050682">
    <property type="entry name" value="ModA/WtpA"/>
</dbReference>
<name>A0A1C3H5B7_9GAMM</name>
<dbReference type="Proteomes" id="UP000190837">
    <property type="component" value="Unassembled WGS sequence"/>
</dbReference>
<keyword evidence="2 6" id="KW-0500">Molybdenum</keyword>
<dbReference type="RefSeq" id="WP_048716842.1">
    <property type="nucleotide sequence ID" value="NZ_CAUPBE010000003.1"/>
</dbReference>
<comment type="similarity">
    <text evidence="1">Belongs to the bacterial solute-binding protein ModA family.</text>
</comment>
<evidence type="ECO:0000256" key="1">
    <source>
        <dbReference type="ARBA" id="ARBA00009175"/>
    </source>
</evidence>
<feature type="binding site" evidence="6">
    <location>
        <position position="29"/>
    </location>
    <ligand>
        <name>molybdate</name>
        <dbReference type="ChEBI" id="CHEBI:36264"/>
    </ligand>
</feature>
<feature type="signal peptide" evidence="7">
    <location>
        <begin position="1"/>
        <end position="19"/>
    </location>
</feature>
<accession>A0A1C3H5B7</accession>